<dbReference type="Pfam" id="PF14153">
    <property type="entry name" value="Spore_coat_CotO"/>
    <property type="match status" value="1"/>
</dbReference>
<evidence type="ECO:0000313" key="2">
    <source>
        <dbReference type="EMBL" id="GFZ77230.1"/>
    </source>
</evidence>
<dbReference type="AlphaFoldDB" id="A0A8J2TK68"/>
<evidence type="ECO:0000256" key="1">
    <source>
        <dbReference type="SAM" id="MobiDB-lite"/>
    </source>
</evidence>
<keyword evidence="3" id="KW-1185">Reference proteome</keyword>
<reference evidence="2" key="1">
    <citation type="journal article" date="2014" name="Int. J. Syst. Evol. Microbiol.">
        <title>Complete genome sequence of Corynebacterium casei LMG S-19264T (=DSM 44701T), isolated from a smear-ripened cheese.</title>
        <authorList>
            <consortium name="US DOE Joint Genome Institute (JGI-PGF)"/>
            <person name="Walter F."/>
            <person name="Albersmeier A."/>
            <person name="Kalinowski J."/>
            <person name="Ruckert C."/>
        </authorList>
    </citation>
    <scope>NUCLEOTIDE SEQUENCE</scope>
    <source>
        <strain evidence="2">CGMCC 1.12360</strain>
    </source>
</reference>
<name>A0A8J2TK68_9BACI</name>
<feature type="region of interest" description="Disordered" evidence="1">
    <location>
        <begin position="39"/>
        <end position="60"/>
    </location>
</feature>
<evidence type="ECO:0008006" key="4">
    <source>
        <dbReference type="Google" id="ProtNLM"/>
    </source>
</evidence>
<dbReference type="InterPro" id="IPR025439">
    <property type="entry name" value="Spore_coat_CotO"/>
</dbReference>
<dbReference type="EMBL" id="BMEV01000031">
    <property type="protein sequence ID" value="GFZ77230.1"/>
    <property type="molecule type" value="Genomic_DNA"/>
</dbReference>
<reference evidence="2" key="2">
    <citation type="submission" date="2020-09" db="EMBL/GenBank/DDBJ databases">
        <authorList>
            <person name="Sun Q."/>
            <person name="Zhou Y."/>
        </authorList>
    </citation>
    <scope>NUCLEOTIDE SEQUENCE</scope>
    <source>
        <strain evidence="2">CGMCC 1.12360</strain>
    </source>
</reference>
<proteinExistence type="predicted"/>
<comment type="caution">
    <text evidence="2">The sequence shown here is derived from an EMBL/GenBank/DDBJ whole genome shotgun (WGS) entry which is preliminary data.</text>
</comment>
<protein>
    <recommendedName>
        <fullName evidence="4">Spore coat protein CotO</fullName>
    </recommendedName>
</protein>
<accession>A0A8J2TK68</accession>
<sequence length="136" mass="15971">MGEKKYANDPVLFISQPELTMPKVQMQHQYMTMKKKSLKNNTAPLENEDTLQENTSENKNERKLFKEMTVEERIQYFLNTHSYSPKLRCEIKTKDRTYQGIVADYKDGKVYMQVGRRASNAVIPLENITKVRMLGF</sequence>
<gene>
    <name evidence="2" type="ORF">GCM10010978_18480</name>
</gene>
<organism evidence="2 3">
    <name type="scientific">Compostibacillus humi</name>
    <dbReference type="NCBI Taxonomy" id="1245525"/>
    <lineage>
        <taxon>Bacteria</taxon>
        <taxon>Bacillati</taxon>
        <taxon>Bacillota</taxon>
        <taxon>Bacilli</taxon>
        <taxon>Bacillales</taxon>
        <taxon>Bacillaceae</taxon>
        <taxon>Compostibacillus</taxon>
    </lineage>
</organism>
<dbReference type="Proteomes" id="UP000602050">
    <property type="component" value="Unassembled WGS sequence"/>
</dbReference>
<evidence type="ECO:0000313" key="3">
    <source>
        <dbReference type="Proteomes" id="UP000602050"/>
    </source>
</evidence>
<dbReference type="RefSeq" id="WP_188392117.1">
    <property type="nucleotide sequence ID" value="NZ_BMEV01000031.1"/>
</dbReference>